<evidence type="ECO:0000259" key="3">
    <source>
        <dbReference type="Pfam" id="PF12828"/>
    </source>
</evidence>
<evidence type="ECO:0000259" key="2">
    <source>
        <dbReference type="Pfam" id="PF12825"/>
    </source>
</evidence>
<dbReference type="Pfam" id="PF12825">
    <property type="entry name" value="DUF3818"/>
    <property type="match status" value="1"/>
</dbReference>
<dbReference type="EMBL" id="LWDD02000521">
    <property type="protein sequence ID" value="KAE8259467.1"/>
    <property type="molecule type" value="Genomic_DNA"/>
</dbReference>
<feature type="compositionally biased region" description="Polar residues" evidence="1">
    <location>
        <begin position="824"/>
        <end position="839"/>
    </location>
</feature>
<evidence type="ECO:0000313" key="6">
    <source>
        <dbReference type="Proteomes" id="UP000077671"/>
    </source>
</evidence>
<keyword evidence="7" id="KW-1185">Reference proteome</keyword>
<organism evidence="5 6">
    <name type="scientific">Tilletia caries</name>
    <name type="common">wheat bunt fungus</name>
    <dbReference type="NCBI Taxonomy" id="13290"/>
    <lineage>
        <taxon>Eukaryota</taxon>
        <taxon>Fungi</taxon>
        <taxon>Dikarya</taxon>
        <taxon>Basidiomycota</taxon>
        <taxon>Ustilaginomycotina</taxon>
        <taxon>Exobasidiomycetes</taxon>
        <taxon>Tilletiales</taxon>
        <taxon>Tilletiaceae</taxon>
        <taxon>Tilletia</taxon>
    </lineage>
</organism>
<reference evidence="5" key="1">
    <citation type="submission" date="2016-04" db="EMBL/GenBank/DDBJ databases">
        <authorList>
            <person name="Nguyen H.D."/>
            <person name="Kesanakurti P."/>
            <person name="Cullis J."/>
            <person name="Levesque C.A."/>
            <person name="Hambleton S."/>
        </authorList>
    </citation>
    <scope>NUCLEOTIDE SEQUENCE</scope>
    <source>
        <strain evidence="5">DAOMC 238032</strain>
    </source>
</reference>
<comment type="caution">
    <text evidence="5">The sequence shown here is derived from an EMBL/GenBank/DDBJ whole genome shotgun (WGS) entry which is preliminary data.</text>
</comment>
<reference evidence="5" key="2">
    <citation type="journal article" date="2019" name="IMA Fungus">
        <title>Genome sequencing and comparison of five Tilletia species to identify candidate genes for the detection of regulated species infecting wheat.</title>
        <authorList>
            <person name="Nguyen H.D.T."/>
            <person name="Sultana T."/>
            <person name="Kesanakurti P."/>
            <person name="Hambleton S."/>
        </authorList>
    </citation>
    <scope>NUCLEOTIDE SEQUENCE</scope>
    <source>
        <strain evidence="5">DAOMC 238032</strain>
    </source>
</reference>
<dbReference type="AlphaFoldDB" id="A0A177V8K2"/>
<dbReference type="GO" id="GO:0035091">
    <property type="term" value="F:phosphatidylinositol binding"/>
    <property type="evidence" value="ECO:0007669"/>
    <property type="project" value="TreeGrafter"/>
</dbReference>
<proteinExistence type="predicted"/>
<feature type="domain" description="PX-associated" evidence="3">
    <location>
        <begin position="9"/>
        <end position="165"/>
    </location>
</feature>
<evidence type="ECO:0000313" key="7">
    <source>
        <dbReference type="Proteomes" id="UP000836402"/>
    </source>
</evidence>
<feature type="domain" description="PX" evidence="2">
    <location>
        <begin position="261"/>
        <end position="589"/>
    </location>
</feature>
<dbReference type="InterPro" id="IPR024555">
    <property type="entry name" value="PX-associated"/>
</dbReference>
<dbReference type="Proteomes" id="UP000077671">
    <property type="component" value="Unassembled WGS sequence"/>
</dbReference>
<name>A0A177V8K2_9BASI</name>
<sequence length="855" mass="94828">MTAPTERIKLTPIQRHYLVKALSHMQMQKEWGHLERLGALTKYGNPFSHERPVLKRLKAELDKTEKGYIDRKNDEDDTASAGDADLKEDTGDLECPESPLLRHLFHCHLRTVPGLDEAPDTYFSQRWQPLFDEAALRNFSHSAERAEMSKRRFYPILATRYLGAFVARGVGIRADEGELRGPGPGDPGTEAWDVGKKWGAGTCKRGLAHPVRIDDVLMAKIDGLFDGAEGEAWKRAGAETKRVHGAWQQWKEDVIENETGLERTFNQLDISNIKNLPPNYRSAAEYARNFAAEWMRYFVVVQPGADELFSALKIIHMLFPYWGAIQLLRVDNAQKVIAGILAILLARPGGTPSLIQRIVSAVVGSQAKALEKKLIKPLRQVIGDSRITQAVDAYVNRGSWTEKAAVKKEAQEGRNDILTVILLRAQALPEEETMEMQQAFITSPLLSDIELAYPPSCLHEDERRPPPVLNATNGPLALKFAQSKLYLRNVLKKRDREQVVAMSNSSLIPATIKDTLNAVFYKAISTIAKHANLAARLGDLQAFNNDAINVRSHSLNTRADWIALAARHENSLFLFFHEMASIIAPLAEWTQYGVDYMALSTTDPLHPDNDAAERIEVNVEDLMAQSGLSPEENKMILDEVDALSTHVLYSKVRIELETRRTYLSALPDAFPPSGLSRTDVPTESMRQRIEDVDSLLAELMQAEGIQREDGTCRSSARGTEAHLYPWAYFDQPDPTGQQLTRLDVDGEKSSTPPPPPRFEPTELSAPIPSMPTTRKLLPAWTMVLERALPNWEDAVKNEPGRPGAASDQEGGSGGGGGGRTGLGETQTDAGSSVYTSAGTVRSKGGISRLFGRQNK</sequence>
<dbReference type="Proteomes" id="UP000836402">
    <property type="component" value="Unassembled WGS sequence"/>
</dbReference>
<reference evidence="4" key="3">
    <citation type="submission" date="2020-10" db="EMBL/GenBank/DDBJ databases">
        <authorList>
            <person name="Sedaghatjoo S."/>
        </authorList>
    </citation>
    <scope>NUCLEOTIDE SEQUENCE</scope>
    <source>
        <strain evidence="4">AZH3</strain>
    </source>
</reference>
<dbReference type="PANTHER" id="PTHR47185">
    <property type="entry name" value="PX DOMAIN-CONTAINING PROTEIN YPR097W"/>
    <property type="match status" value="1"/>
</dbReference>
<feature type="region of interest" description="Disordered" evidence="1">
    <location>
        <begin position="727"/>
        <end position="770"/>
    </location>
</feature>
<evidence type="ECO:0000313" key="4">
    <source>
        <dbReference type="EMBL" id="CAD6903281.1"/>
    </source>
</evidence>
<evidence type="ECO:0000256" key="1">
    <source>
        <dbReference type="SAM" id="MobiDB-lite"/>
    </source>
</evidence>
<feature type="compositionally biased region" description="Gly residues" evidence="1">
    <location>
        <begin position="810"/>
        <end position="821"/>
    </location>
</feature>
<dbReference type="PANTHER" id="PTHR47185:SF1">
    <property type="entry name" value="PX DOMAIN-CONTAINING PROTEIN YPR097W"/>
    <property type="match status" value="1"/>
</dbReference>
<feature type="region of interest" description="Disordered" evidence="1">
    <location>
        <begin position="794"/>
        <end position="855"/>
    </location>
</feature>
<accession>A0A177V8K2</accession>
<feature type="region of interest" description="Disordered" evidence="1">
    <location>
        <begin position="68"/>
        <end position="92"/>
    </location>
</feature>
<dbReference type="InterPro" id="IPR047168">
    <property type="entry name" value="LEC1-like"/>
</dbReference>
<dbReference type="EMBL" id="CAJHJG010000509">
    <property type="protein sequence ID" value="CAD6903281.1"/>
    <property type="molecule type" value="Genomic_DNA"/>
</dbReference>
<gene>
    <name evidence="5" type="ORF">A4X03_0g4083</name>
    <name evidence="4" type="ORF">JKIAZH3_G352</name>
</gene>
<dbReference type="Pfam" id="PF12828">
    <property type="entry name" value="PXB"/>
    <property type="match status" value="1"/>
</dbReference>
<protein>
    <submittedName>
        <fullName evidence="5">Uncharacterized protein</fullName>
    </submittedName>
</protein>
<evidence type="ECO:0000313" key="5">
    <source>
        <dbReference type="EMBL" id="KAE8259467.1"/>
    </source>
</evidence>
<dbReference type="InterPro" id="IPR024554">
    <property type="entry name" value="LEC1-like_C"/>
</dbReference>